<dbReference type="EMBL" id="JABBNU010000005">
    <property type="protein sequence ID" value="NMM48730.1"/>
    <property type="molecule type" value="Genomic_DNA"/>
</dbReference>
<evidence type="ECO:0000313" key="4">
    <source>
        <dbReference type="EMBL" id="NMM48730.1"/>
    </source>
</evidence>
<organism evidence="4 5">
    <name type="scientific">Marinigracilibium pacificum</name>
    <dbReference type="NCBI Taxonomy" id="2729599"/>
    <lineage>
        <taxon>Bacteria</taxon>
        <taxon>Pseudomonadati</taxon>
        <taxon>Bacteroidota</taxon>
        <taxon>Cytophagia</taxon>
        <taxon>Cytophagales</taxon>
        <taxon>Flammeovirgaceae</taxon>
        <taxon>Marinigracilibium</taxon>
    </lineage>
</organism>
<dbReference type="PANTHER" id="PTHR24273">
    <property type="entry name" value="FI04643P-RELATED"/>
    <property type="match status" value="1"/>
</dbReference>
<dbReference type="InterPro" id="IPR003410">
    <property type="entry name" value="HYR_dom"/>
</dbReference>
<name>A0A848J2G2_9BACT</name>
<dbReference type="InterPro" id="IPR028994">
    <property type="entry name" value="Integrin_alpha_N"/>
</dbReference>
<dbReference type="SUPFAM" id="SSF69318">
    <property type="entry name" value="Integrin alpha N-terminal domain"/>
    <property type="match status" value="2"/>
</dbReference>
<evidence type="ECO:0000259" key="3">
    <source>
        <dbReference type="Pfam" id="PF02494"/>
    </source>
</evidence>
<dbReference type="GO" id="GO:0008305">
    <property type="term" value="C:integrin complex"/>
    <property type="evidence" value="ECO:0007669"/>
    <property type="project" value="InterPro"/>
</dbReference>
<reference evidence="4 5" key="1">
    <citation type="submission" date="2020-04" db="EMBL/GenBank/DDBJ databases">
        <title>Flammeovirgaceae bacterium KN852 isolated from deep sea.</title>
        <authorList>
            <person name="Zhang D.-C."/>
        </authorList>
    </citation>
    <scope>NUCLEOTIDE SEQUENCE [LARGE SCALE GENOMIC DNA]</scope>
    <source>
        <strain evidence="4 5">KN852</strain>
    </source>
</reference>
<feature type="domain" description="HYR" evidence="3">
    <location>
        <begin position="578"/>
        <end position="653"/>
    </location>
</feature>
<dbReference type="Gene3D" id="2.130.10.130">
    <property type="entry name" value="Integrin alpha, N-terminal"/>
    <property type="match status" value="3"/>
</dbReference>
<keyword evidence="5" id="KW-1185">Reference proteome</keyword>
<evidence type="ECO:0000256" key="2">
    <source>
        <dbReference type="ARBA" id="ARBA00023180"/>
    </source>
</evidence>
<dbReference type="GO" id="GO:0007155">
    <property type="term" value="P:cell adhesion"/>
    <property type="evidence" value="ECO:0007669"/>
    <property type="project" value="InterPro"/>
</dbReference>
<gene>
    <name evidence="4" type="ORF">HH304_09990</name>
</gene>
<dbReference type="RefSeq" id="WP_169680931.1">
    <property type="nucleotide sequence ID" value="NZ_JABBNU010000005.1"/>
</dbReference>
<comment type="caution">
    <text evidence="4">The sequence shown here is derived from an EMBL/GenBank/DDBJ whole genome shotgun (WGS) entry which is preliminary data.</text>
</comment>
<dbReference type="Pfam" id="PF02494">
    <property type="entry name" value="HYR"/>
    <property type="match status" value="3"/>
</dbReference>
<keyword evidence="2" id="KW-0325">Glycoprotein</keyword>
<feature type="domain" description="HYR" evidence="3">
    <location>
        <begin position="893"/>
        <end position="966"/>
    </location>
</feature>
<proteinExistence type="predicted"/>
<dbReference type="SMART" id="SM00191">
    <property type="entry name" value="Int_alpha"/>
    <property type="match status" value="4"/>
</dbReference>
<dbReference type="Proteomes" id="UP000559010">
    <property type="component" value="Unassembled WGS sequence"/>
</dbReference>
<protein>
    <submittedName>
        <fullName evidence="4">HYR domain-containing protein</fullName>
    </submittedName>
</protein>
<dbReference type="InterPro" id="IPR000413">
    <property type="entry name" value="Integrin_alpha"/>
</dbReference>
<evidence type="ECO:0000256" key="1">
    <source>
        <dbReference type="ARBA" id="ARBA00022737"/>
    </source>
</evidence>
<evidence type="ECO:0000313" key="5">
    <source>
        <dbReference type="Proteomes" id="UP000559010"/>
    </source>
</evidence>
<dbReference type="PRINTS" id="PR01185">
    <property type="entry name" value="INTEGRINA"/>
</dbReference>
<sequence length="1148" mass="123616">MMRNRILMGTILSLLFLFNLTAQYYPAQFDYNTLDGSNGFMIEPMEDSLYYGYDLRFVGDINGDGYEDIGFGQGYQDLGDFDIAGRAYIVYGKASGFPSVLELATFDSSTGIIIEGTSDQERRGRYLSGAGDINNDGVDDLIVGTDGQSEVLVIYGNSNLPAKITHADINGTNGFYVAIDGHSTTQVSGLGDVNGDNIDDFIVGQSHWSGRAWVIFGRNGNFPTTVDKSYLDGAKGFVTGSFEGSRPAYRVGGPGDINNDGINDILVGNWSRYGDTDEYTVGVYGKSSGFAPLVTMDPISAAEGFKVVSPHNFDYRMNVGPVGDINNDGIDDFFSGNHIVFGSATLSQSILGNNLNGSNGFAFSPRVNFAVPAGDVNFDGIDDMLVNSNNSVFVVFGKNGGFPSILDPANIDGSNGFVIKNAKGNLRARIIDGGKDINGDGKADFMFVDGGAFNDRNPIYVVFGGDHYALPFNDGYPYATNITNSSFELFVNTPEAGTAYYIVYPNNQKPTSYDDIINGNQAVVYGNFPINTPNVDVFELVDGLDASTTYDVYVFYKDEAGNNSSIFLINDLTTLQFVDNTPPTLSCLSNQTVDCNLQVLPDYTTMVTVSDDIDTDVEVTQTPAAGSPIASGMTVQITAKDDAGNTSGCSFIVSHEVDNEPPSMDCASLDNYQFTGDLPNFTQLLTATDNCDQNPSVTQSPAPGTPLEAGMEVRITATDASGNATICKFNINIQNIPDTEPPVISCLSDQVLACGDVIPDYTGLISVTDNIDPDPEIIQSPVAGSPFVPGMEISILARDVKGNESVCSFIINKEDNVSPEIVCLSDQIVDYGSSLPDFTSVVSVSDNCSGALQVSQVPEAGVEVVSAITVVMTVIDESGNEKSCSFLVSPDSDVIAPSISCIGNQLLDCDQPLPNYTSMMTVSDDRDPSPVITQLPAAGSEFTPGMIVTVIATDNSGNSNQCQFQVDATEVPEIDAGDDMVISPNQKYVLMPTVSDNGDGEFLWSPDKWMDNNQIRNPEVSPVESIEYRLVYTNEFGCSAEDYVYIDVKKLPGSYGKYGISIDNDGVNETLVFEGIEEYPDNHLTIFNRWGNLVFEMSNYNNGSRVFTGIANRLNDIGSGKLPEGTYFYTLTLSPEMEPIKGFIVIKR</sequence>
<feature type="domain" description="HYR" evidence="3">
    <location>
        <begin position="657"/>
        <end position="733"/>
    </location>
</feature>
<dbReference type="Pfam" id="PF13585">
    <property type="entry name" value="CHU_C"/>
    <property type="match status" value="1"/>
</dbReference>
<dbReference type="InterPro" id="IPR013519">
    <property type="entry name" value="Int_alpha_beta-p"/>
</dbReference>
<accession>A0A848J2G2</accession>
<dbReference type="AlphaFoldDB" id="A0A848J2G2"/>
<keyword evidence="1" id="KW-0677">Repeat</keyword>
<dbReference type="PANTHER" id="PTHR24273:SF32">
    <property type="entry name" value="HYALIN"/>
    <property type="match status" value="1"/>
</dbReference>